<evidence type="ECO:0000256" key="4">
    <source>
        <dbReference type="ARBA" id="ARBA00022764"/>
    </source>
</evidence>
<comment type="subcellular location">
    <subcellularLocation>
        <location evidence="1">Periplasm</location>
    </subcellularLocation>
</comment>
<dbReference type="RefSeq" id="WP_108291751.1">
    <property type="nucleotide sequence ID" value="NZ_QCXL01000003.1"/>
</dbReference>
<keyword evidence="5" id="KW-0812">Transmembrane</keyword>
<evidence type="ECO:0000256" key="3">
    <source>
        <dbReference type="ARBA" id="ARBA00022729"/>
    </source>
</evidence>
<dbReference type="CDD" id="cd09916">
    <property type="entry name" value="CpxP_like"/>
    <property type="match status" value="1"/>
</dbReference>
<keyword evidence="5" id="KW-1133">Transmembrane helix</keyword>
<gene>
    <name evidence="6" type="ORF">DB745_07940</name>
    <name evidence="7" type="ORF">DIZ81_04525</name>
</gene>
<evidence type="ECO:0008006" key="10">
    <source>
        <dbReference type="Google" id="ProtNLM"/>
    </source>
</evidence>
<dbReference type="GO" id="GO:0030288">
    <property type="term" value="C:outer membrane-bounded periplasmic space"/>
    <property type="evidence" value="ECO:0007669"/>
    <property type="project" value="TreeGrafter"/>
</dbReference>
<keyword evidence="3" id="KW-0732">Signal</keyword>
<name>A0AB38N5S1_9GAMM</name>
<sequence length="182" mass="20949">MNNTGIRLKIKAEIVIDTRYNAKRYNNKLEGFIMFKKLLITVIACVSFLSLQAVYANQHGNCPCKGRLSEMYKELQLDANQQAQIKAIKEKNRDAMKASWQQMKELRSQLKALVTSDKLDEATLNKLTNQKAALVSSITKAKISTKNQIYNILNDKQKQQFQSMMKEWEAKKMMHKQQCKGA</sequence>
<dbReference type="PANTHER" id="PTHR38102">
    <property type="entry name" value="PERIPLASMIC CHAPERONE SPY"/>
    <property type="match status" value="1"/>
</dbReference>
<dbReference type="Pfam" id="PF07813">
    <property type="entry name" value="LTXXQ"/>
    <property type="match status" value="1"/>
</dbReference>
<dbReference type="Gene3D" id="1.20.120.1490">
    <property type="match status" value="1"/>
</dbReference>
<dbReference type="EMBL" id="QFGG01000003">
    <property type="protein sequence ID" value="TID44765.1"/>
    <property type="molecule type" value="Genomic_DNA"/>
</dbReference>
<accession>A0AB38N5S1</accession>
<evidence type="ECO:0000313" key="9">
    <source>
        <dbReference type="Proteomes" id="UP000306421"/>
    </source>
</evidence>
<comment type="caution">
    <text evidence="7">The sequence shown here is derived from an EMBL/GenBank/DDBJ whole genome shotgun (WGS) entry which is preliminary data.</text>
</comment>
<keyword evidence="4" id="KW-0574">Periplasm</keyword>
<comment type="similarity">
    <text evidence="2">Belongs to the CpxP/Spy family.</text>
</comment>
<dbReference type="InterPro" id="IPR012899">
    <property type="entry name" value="LTXXQ"/>
</dbReference>
<keyword evidence="8" id="KW-1185">Reference proteome</keyword>
<proteinExistence type="inferred from homology"/>
<evidence type="ECO:0000256" key="1">
    <source>
        <dbReference type="ARBA" id="ARBA00004418"/>
    </source>
</evidence>
<dbReference type="AlphaFoldDB" id="A0AB38N5S1"/>
<evidence type="ECO:0000256" key="5">
    <source>
        <dbReference type="SAM" id="Phobius"/>
    </source>
</evidence>
<organism evidence="7 9">
    <name type="scientific">Legionella taurinensis</name>
    <dbReference type="NCBI Taxonomy" id="70611"/>
    <lineage>
        <taxon>Bacteria</taxon>
        <taxon>Pseudomonadati</taxon>
        <taxon>Pseudomonadota</taxon>
        <taxon>Gammaproteobacteria</taxon>
        <taxon>Legionellales</taxon>
        <taxon>Legionellaceae</taxon>
        <taxon>Legionella</taxon>
    </lineage>
</organism>
<protein>
    <recommendedName>
        <fullName evidence="10">Periplasmic heavy metal sensor</fullName>
    </recommendedName>
</protein>
<evidence type="ECO:0000313" key="7">
    <source>
        <dbReference type="EMBL" id="TID44765.1"/>
    </source>
</evidence>
<reference evidence="7 9" key="2">
    <citation type="submission" date="2018-04" db="EMBL/GenBank/DDBJ databases">
        <title>Whole genome sequence comparison of clinical and drinking water Legionella pneumophila isolates.</title>
        <authorList>
            <person name="Garner E."/>
        </authorList>
    </citation>
    <scope>NUCLEOTIDE SEQUENCE [LARGE SCALE GENOMIC DNA]</scope>
    <source>
        <strain evidence="7 9">WH02</strain>
    </source>
</reference>
<feature type="transmembrane region" description="Helical" evidence="5">
    <location>
        <begin position="38"/>
        <end position="55"/>
    </location>
</feature>
<dbReference type="InterPro" id="IPR052211">
    <property type="entry name" value="Cpx_auxiliary_protein"/>
</dbReference>
<dbReference type="EMBL" id="QCXM01000007">
    <property type="protein sequence ID" value="PUT47260.1"/>
    <property type="molecule type" value="Genomic_DNA"/>
</dbReference>
<dbReference type="PANTHER" id="PTHR38102:SF1">
    <property type="entry name" value="PERIPLASMIC CHAPERONE SPY"/>
    <property type="match status" value="1"/>
</dbReference>
<dbReference type="Proteomes" id="UP000306421">
    <property type="component" value="Unassembled WGS sequence"/>
</dbReference>
<reference evidence="6 8" key="1">
    <citation type="submission" date="2018-04" db="EMBL/GenBank/DDBJ databases">
        <title>Whole genome sequence comparison of clinical and drinking water Legionella pneumophila isolates associated with the Flint Water Crisis.</title>
        <authorList>
            <person name="Garner E."/>
            <person name="Brown C."/>
            <person name="Schwake O."/>
            <person name="Coil D."/>
            <person name="Jospin G."/>
            <person name="Eisen J."/>
            <person name="Edwards M."/>
            <person name="Pruden A."/>
        </authorList>
    </citation>
    <scope>NUCLEOTIDE SEQUENCE [LARGE SCALE GENOMIC DNA]</scope>
    <source>
        <strain evidence="6 8">Genessee03</strain>
    </source>
</reference>
<dbReference type="GO" id="GO:0051082">
    <property type="term" value="F:unfolded protein binding"/>
    <property type="evidence" value="ECO:0007669"/>
    <property type="project" value="TreeGrafter"/>
</dbReference>
<dbReference type="Proteomes" id="UP000251035">
    <property type="component" value="Unassembled WGS sequence"/>
</dbReference>
<evidence type="ECO:0000313" key="8">
    <source>
        <dbReference type="Proteomes" id="UP000251035"/>
    </source>
</evidence>
<evidence type="ECO:0000256" key="2">
    <source>
        <dbReference type="ARBA" id="ARBA00008441"/>
    </source>
</evidence>
<keyword evidence="5" id="KW-0472">Membrane</keyword>
<evidence type="ECO:0000313" key="6">
    <source>
        <dbReference type="EMBL" id="PUT47260.1"/>
    </source>
</evidence>